<accession>A0AAW2QH10</accession>
<dbReference type="InterPro" id="IPR053151">
    <property type="entry name" value="RNase_H-like"/>
</dbReference>
<dbReference type="PANTHER" id="PTHR47723">
    <property type="entry name" value="OS05G0353850 PROTEIN"/>
    <property type="match status" value="1"/>
</dbReference>
<evidence type="ECO:0000259" key="1">
    <source>
        <dbReference type="Pfam" id="PF13456"/>
    </source>
</evidence>
<dbReference type="CDD" id="cd06222">
    <property type="entry name" value="RNase_H_like"/>
    <property type="match status" value="1"/>
</dbReference>
<dbReference type="PANTHER" id="PTHR47723:SF19">
    <property type="entry name" value="POLYNUCLEOTIDYL TRANSFERASE, RIBONUCLEASE H-LIKE SUPERFAMILY PROTEIN"/>
    <property type="match status" value="1"/>
</dbReference>
<organism evidence="2">
    <name type="scientific">Sesamum radiatum</name>
    <name type="common">Black benniseed</name>
    <dbReference type="NCBI Taxonomy" id="300843"/>
    <lineage>
        <taxon>Eukaryota</taxon>
        <taxon>Viridiplantae</taxon>
        <taxon>Streptophyta</taxon>
        <taxon>Embryophyta</taxon>
        <taxon>Tracheophyta</taxon>
        <taxon>Spermatophyta</taxon>
        <taxon>Magnoliopsida</taxon>
        <taxon>eudicotyledons</taxon>
        <taxon>Gunneridae</taxon>
        <taxon>Pentapetalae</taxon>
        <taxon>asterids</taxon>
        <taxon>lamiids</taxon>
        <taxon>Lamiales</taxon>
        <taxon>Pedaliaceae</taxon>
        <taxon>Sesamum</taxon>
    </lineage>
</organism>
<dbReference type="SUPFAM" id="SSF53098">
    <property type="entry name" value="Ribonuclease H-like"/>
    <property type="match status" value="1"/>
</dbReference>
<dbReference type="GO" id="GO:0004523">
    <property type="term" value="F:RNA-DNA hybrid ribonuclease activity"/>
    <property type="evidence" value="ECO:0007669"/>
    <property type="project" value="InterPro"/>
</dbReference>
<reference evidence="2" key="1">
    <citation type="submission" date="2020-06" db="EMBL/GenBank/DDBJ databases">
        <authorList>
            <person name="Li T."/>
            <person name="Hu X."/>
            <person name="Zhang T."/>
            <person name="Song X."/>
            <person name="Zhang H."/>
            <person name="Dai N."/>
            <person name="Sheng W."/>
            <person name="Hou X."/>
            <person name="Wei L."/>
        </authorList>
    </citation>
    <scope>NUCLEOTIDE SEQUENCE</scope>
    <source>
        <strain evidence="2">G02</strain>
        <tissue evidence="2">Leaf</tissue>
    </source>
</reference>
<dbReference type="EMBL" id="JACGWJ010000015">
    <property type="protein sequence ID" value="KAL0367161.1"/>
    <property type="molecule type" value="Genomic_DNA"/>
</dbReference>
<dbReference type="InterPro" id="IPR036397">
    <property type="entry name" value="RNaseH_sf"/>
</dbReference>
<feature type="domain" description="RNase H type-1" evidence="1">
    <location>
        <begin position="1"/>
        <end position="70"/>
    </location>
</feature>
<gene>
    <name evidence="2" type="ORF">Sradi_3606200</name>
</gene>
<evidence type="ECO:0000313" key="2">
    <source>
        <dbReference type="EMBL" id="KAL0367161.1"/>
    </source>
</evidence>
<sequence>MELALAHGLAPIVVEVDATTVVQLLQSRASGKWEVQHLIMRIIQIQRMIGSDVRHTLREANGAADHLAKESASLQVTRILHPGDLAGTLRGILRLDRLGTPHLRQGR</sequence>
<proteinExistence type="predicted"/>
<dbReference type="InterPro" id="IPR002156">
    <property type="entry name" value="RNaseH_domain"/>
</dbReference>
<dbReference type="AlphaFoldDB" id="A0AAW2QH10"/>
<dbReference type="GO" id="GO:0003676">
    <property type="term" value="F:nucleic acid binding"/>
    <property type="evidence" value="ECO:0007669"/>
    <property type="project" value="InterPro"/>
</dbReference>
<name>A0AAW2QH10_SESRA</name>
<dbReference type="Pfam" id="PF13456">
    <property type="entry name" value="RVT_3"/>
    <property type="match status" value="1"/>
</dbReference>
<dbReference type="InterPro" id="IPR044730">
    <property type="entry name" value="RNase_H-like_dom_plant"/>
</dbReference>
<reference evidence="2" key="2">
    <citation type="journal article" date="2024" name="Plant">
        <title>Genomic evolution and insights into agronomic trait innovations of Sesamum species.</title>
        <authorList>
            <person name="Miao H."/>
            <person name="Wang L."/>
            <person name="Qu L."/>
            <person name="Liu H."/>
            <person name="Sun Y."/>
            <person name="Le M."/>
            <person name="Wang Q."/>
            <person name="Wei S."/>
            <person name="Zheng Y."/>
            <person name="Lin W."/>
            <person name="Duan Y."/>
            <person name="Cao H."/>
            <person name="Xiong S."/>
            <person name="Wang X."/>
            <person name="Wei L."/>
            <person name="Li C."/>
            <person name="Ma Q."/>
            <person name="Ju M."/>
            <person name="Zhao R."/>
            <person name="Li G."/>
            <person name="Mu C."/>
            <person name="Tian Q."/>
            <person name="Mei H."/>
            <person name="Zhang T."/>
            <person name="Gao T."/>
            <person name="Zhang H."/>
        </authorList>
    </citation>
    <scope>NUCLEOTIDE SEQUENCE</scope>
    <source>
        <strain evidence="2">G02</strain>
    </source>
</reference>
<dbReference type="Gene3D" id="3.30.420.10">
    <property type="entry name" value="Ribonuclease H-like superfamily/Ribonuclease H"/>
    <property type="match status" value="1"/>
</dbReference>
<dbReference type="InterPro" id="IPR012337">
    <property type="entry name" value="RNaseH-like_sf"/>
</dbReference>
<protein>
    <recommendedName>
        <fullName evidence="1">RNase H type-1 domain-containing protein</fullName>
    </recommendedName>
</protein>
<comment type="caution">
    <text evidence="2">The sequence shown here is derived from an EMBL/GenBank/DDBJ whole genome shotgun (WGS) entry which is preliminary data.</text>
</comment>